<dbReference type="KEGG" id="mlr:MELLADRAFT_62771"/>
<name>F4RK69_MELLP</name>
<organism evidence="6">
    <name type="scientific">Melampsora larici-populina (strain 98AG31 / pathotype 3-4-7)</name>
    <name type="common">Poplar leaf rust fungus</name>
    <dbReference type="NCBI Taxonomy" id="747676"/>
    <lineage>
        <taxon>Eukaryota</taxon>
        <taxon>Fungi</taxon>
        <taxon>Dikarya</taxon>
        <taxon>Basidiomycota</taxon>
        <taxon>Pucciniomycotina</taxon>
        <taxon>Pucciniomycetes</taxon>
        <taxon>Pucciniales</taxon>
        <taxon>Melampsoraceae</taxon>
        <taxon>Melampsora</taxon>
    </lineage>
</organism>
<evidence type="ECO:0000313" key="6">
    <source>
        <dbReference type="Proteomes" id="UP000001072"/>
    </source>
</evidence>
<sequence length="270" mass="31402">MNLYKKLGFGAYHASNIANSEALGWNALPYDQPDNDSHDVVFALVPRDGEPVQDVDSYKWGFRSGNVNVDVNQTEYYNDSRLDGRTTYPAILYQRDAKIQHLDAVALPSSKNDIFNHLLFAQMLIHADCLLQEFKLVVQKRIVQNVVMKQGNDWFNLREPLEEHPAYITSDCEFRPWNRTETFLGRLLHCFTHWTYEFHHRKALLCGFHGSDGIITEVAIMDQAYLPESVFCDLQCIFSTDRFNYKYYIECVIIEVRFHKNKQGPCSFLV</sequence>
<evidence type="ECO:0000256" key="1">
    <source>
        <dbReference type="ARBA" id="ARBA00022527"/>
    </source>
</evidence>
<protein>
    <recommendedName>
        <fullName evidence="4">Alpha-type protein kinase domain-containing protein</fullName>
    </recommendedName>
</protein>
<dbReference type="SUPFAM" id="SSF56112">
    <property type="entry name" value="Protein kinase-like (PK-like)"/>
    <property type="match status" value="1"/>
</dbReference>
<evidence type="ECO:0000259" key="4">
    <source>
        <dbReference type="Pfam" id="PF02816"/>
    </source>
</evidence>
<evidence type="ECO:0000256" key="3">
    <source>
        <dbReference type="ARBA" id="ARBA00022777"/>
    </source>
</evidence>
<evidence type="ECO:0000313" key="5">
    <source>
        <dbReference type="EMBL" id="EGG07236.1"/>
    </source>
</evidence>
<dbReference type="Pfam" id="PF02816">
    <property type="entry name" value="Alpha_kinase"/>
    <property type="match status" value="1"/>
</dbReference>
<dbReference type="GO" id="GO:0004674">
    <property type="term" value="F:protein serine/threonine kinase activity"/>
    <property type="evidence" value="ECO:0007669"/>
    <property type="project" value="UniProtKB-KW"/>
</dbReference>
<dbReference type="Proteomes" id="UP000001072">
    <property type="component" value="Unassembled WGS sequence"/>
</dbReference>
<dbReference type="EMBL" id="GL883105">
    <property type="protein sequence ID" value="EGG07236.1"/>
    <property type="molecule type" value="Genomic_DNA"/>
</dbReference>
<keyword evidence="3" id="KW-0418">Kinase</keyword>
<keyword evidence="6" id="KW-1185">Reference proteome</keyword>
<accession>F4RK69</accession>
<dbReference type="HOGENOM" id="CLU_087041_0_0_1"/>
<feature type="domain" description="Alpha-type protein kinase" evidence="4">
    <location>
        <begin position="121"/>
        <end position="224"/>
    </location>
</feature>
<proteinExistence type="predicted"/>
<dbReference type="InterPro" id="IPR004166">
    <property type="entry name" value="a-kinase_dom"/>
</dbReference>
<keyword evidence="1" id="KW-0723">Serine/threonine-protein kinase</keyword>
<evidence type="ECO:0000256" key="2">
    <source>
        <dbReference type="ARBA" id="ARBA00022679"/>
    </source>
</evidence>
<dbReference type="AlphaFoldDB" id="F4RK69"/>
<dbReference type="GO" id="GO:0005524">
    <property type="term" value="F:ATP binding"/>
    <property type="evidence" value="ECO:0007669"/>
    <property type="project" value="InterPro"/>
</dbReference>
<dbReference type="GeneID" id="18929968"/>
<gene>
    <name evidence="5" type="ORF">MELLADRAFT_62771</name>
</gene>
<dbReference type="RefSeq" id="XP_007409678.1">
    <property type="nucleotide sequence ID" value="XM_007409616.1"/>
</dbReference>
<dbReference type="VEuPathDB" id="FungiDB:MELLADRAFT_62771"/>
<keyword evidence="2" id="KW-0808">Transferase</keyword>
<dbReference type="Gene3D" id="3.20.200.10">
    <property type="entry name" value="MHCK/EF2 kinase"/>
    <property type="match status" value="1"/>
</dbReference>
<dbReference type="InParanoid" id="F4RK69"/>
<dbReference type="InterPro" id="IPR011009">
    <property type="entry name" value="Kinase-like_dom_sf"/>
</dbReference>
<reference evidence="6" key="1">
    <citation type="journal article" date="2011" name="Proc. Natl. Acad. Sci. U.S.A.">
        <title>Obligate biotrophy features unraveled by the genomic analysis of rust fungi.</title>
        <authorList>
            <person name="Duplessis S."/>
            <person name="Cuomo C.A."/>
            <person name="Lin Y.-C."/>
            <person name="Aerts A."/>
            <person name="Tisserant E."/>
            <person name="Veneault-Fourrey C."/>
            <person name="Joly D.L."/>
            <person name="Hacquard S."/>
            <person name="Amselem J."/>
            <person name="Cantarel B.L."/>
            <person name="Chiu R."/>
            <person name="Coutinho P.M."/>
            <person name="Feau N."/>
            <person name="Field M."/>
            <person name="Frey P."/>
            <person name="Gelhaye E."/>
            <person name="Goldberg J."/>
            <person name="Grabherr M.G."/>
            <person name="Kodira C.D."/>
            <person name="Kohler A."/>
            <person name="Kuees U."/>
            <person name="Lindquist E.A."/>
            <person name="Lucas S.M."/>
            <person name="Mago R."/>
            <person name="Mauceli E."/>
            <person name="Morin E."/>
            <person name="Murat C."/>
            <person name="Pangilinan J.L."/>
            <person name="Park R."/>
            <person name="Pearson M."/>
            <person name="Quesneville H."/>
            <person name="Rouhier N."/>
            <person name="Sakthikumar S."/>
            <person name="Salamov A.A."/>
            <person name="Schmutz J."/>
            <person name="Selles B."/>
            <person name="Shapiro H."/>
            <person name="Tanguay P."/>
            <person name="Tuskan G.A."/>
            <person name="Henrissat B."/>
            <person name="Van de Peer Y."/>
            <person name="Rouze P."/>
            <person name="Ellis J.G."/>
            <person name="Dodds P.N."/>
            <person name="Schein J.E."/>
            <person name="Zhong S."/>
            <person name="Hamelin R.C."/>
            <person name="Grigoriev I.V."/>
            <person name="Szabo L.J."/>
            <person name="Martin F."/>
        </authorList>
    </citation>
    <scope>NUCLEOTIDE SEQUENCE [LARGE SCALE GENOMIC DNA]</scope>
    <source>
        <strain evidence="6">98AG31 / pathotype 3-4-7</strain>
    </source>
</reference>